<evidence type="ECO:0008006" key="4">
    <source>
        <dbReference type="Google" id="ProtNLM"/>
    </source>
</evidence>
<organism evidence="2 3">
    <name type="scientific">Roseivirga seohaensis subsp. aquiponti</name>
    <dbReference type="NCBI Taxonomy" id="1566026"/>
    <lineage>
        <taxon>Bacteria</taxon>
        <taxon>Pseudomonadati</taxon>
        <taxon>Bacteroidota</taxon>
        <taxon>Cytophagia</taxon>
        <taxon>Cytophagales</taxon>
        <taxon>Roseivirgaceae</taxon>
        <taxon>Roseivirga</taxon>
    </lineage>
</organism>
<feature type="chain" id="PRO_5005579870" description="Ig-like domain-containing protein" evidence="1">
    <location>
        <begin position="23"/>
        <end position="1779"/>
    </location>
</feature>
<keyword evidence="3" id="KW-1185">Reference proteome</keyword>
<keyword evidence="1" id="KW-0732">Signal</keyword>
<dbReference type="Pfam" id="PF13585">
    <property type="entry name" value="CHU_C"/>
    <property type="match status" value="1"/>
</dbReference>
<sequence length="1779" mass="189821">MVRKTRILLLLLGITFSVLTQAQNFTRHNWYFSNNDQALIFGKEQAARSFIADGKIAQTNAGEKLTATDPTTGDLLFYSDGINIYDASHAIMENGTGITTDPNAIQPLALSPVPGVGNESRYYVFHRNVTGEILYTLVDMSAQGNRAVGPPAGAVVIGSKNQPTGIISRGDGMLTVASGDMTQFWLVTQNSTNGNFEIHEIPVAGQPFDPQGAPTVLTTNVQAAHLSLNPMGTQIAVRPSNNVNIQILDFNRDTPELMFNRSVANSFVPNQTLTGSIGWSNNGTKLYFSRNLANSTSGNLYRIDLSDPMASVEPVFGNPIGASQSVMLAPDSSLYHIYKETAAGPRLLARINQPDSALTALDYEQSLFEGADPASDYFQQFMPPAAIGPTVTISEDGDYCMNTPVQFFVNIDPSTAIPTSYSWDIQPFGITSNAIAPIFTFDQAGMYMATLTVEFDGIGTVMSNTLMGEIMENDIQVSLQDTTICEGETLTLDAEPQSGGQGQQGGATGGPFEYRWNTGETTSSIDVTDAGNYWVVITPTTGCPIYETVEVKVYGDENPTANIWYFGNGAGIDFNEVDGLAPPPRSITTAHAMNAPEGTSTISDANGQVLFYTNGTTVWNADNGIMPNGTEIGGDSTSTQAVVIVPFEDDETLFYVFTTEEVHGDNTYMLKYSVVDLKEDNGLGAVISKDNVLFTRSTEKLIALEGAGGYWLMAHEYGTNTFRAYPITNQGIGQPILSSVGSVHSINDALSGQAGMKFSGDGLRIAVALIEGNEDYVELFSFDANTGEVTDLLYQIDLGEGGPALNDQVYDVHFSTGGDKLFATMNNRNGGAPGGRILEYRIDSASTEVTRLASKTDISTSSTVTVNYGAIQTGPDGQLYVAMEIPGNPAGTPFIGSINVNEDTAAVSSFNQMQVPLTTGNSRLGLPNFVQNNVNPPMEPSMSAPDSTCVEERIELSGVGTSDIDEFLWTIIDDANTTVFSASGQDTAYVFPQGQAGRFDISLNISNRCGFDTTFVQTIDVFDIPPRPAVPTAVVLCEGSSHDLDALDGGPDDPTLSFEWTNSQGAVVSNSRYYSVTEEEIYTITITSIGGGGCVSSAEVYAAPPFEIELPETANLCEGESLTLDPNVNANNYIWTRINPDNSTTTLPNQRTAEVDSSVPGIFTYVVSIEDPIEPGCFANDSTVVTINGSPNLSLVSSQDASCPQVGPTPDGEFVFNIAGTGSYSYTVSNASGATVAQNSSVNGPNDVSVTGLDGGIYSVSVTDNSTNCTDELTGIEIQNNNFNIIEPVVTADASCDTADGSITITLDDASVFPVSYVLTRDEPGFNPRVVPVENNNGFVISGLEGGTYNIEVTSTALGCTATASGIVVNQPTDVQNLQISGTTEVCDVNPSTTLTASSTDGTSYVWLSPSGATLNGAVINATESGTYTVTADAPGVACPTSESVIVTLTVQPDVEIIQVGDLCDGTLVLEAQINNEKPNTTYNFAWSTGENTKRITVTADGTYDVTVREAGDLTCTGTYSETIDFPEELEATLSSSPACDDGQPITLTVDVLSGNATNFIWTRDNSQVAVTSVPFLDVNDEGSYTVTISDNSGCSIERSILIRRSAIPEGLLPDLEYYCPTSSNVLTVTAGIGFETYEWTLDGQPLAHSVQDLVVAAPGIYQVTMTTATGCVRVDQMEIIESCDPVILAPNVIIPEGNPPNNVFSVVPNGFVSDFQIFIYSRWGELIYQSSALEFQWNGTFNGQLVPIGTYPYVIKFRSRFQPERGEFEQRGAITVVR</sequence>
<feature type="signal peptide" evidence="1">
    <location>
        <begin position="1"/>
        <end position="22"/>
    </location>
</feature>
<dbReference type="EMBL" id="JSVA01000022">
    <property type="protein sequence ID" value="KOF01523.1"/>
    <property type="molecule type" value="Genomic_DNA"/>
</dbReference>
<dbReference type="OrthoDB" id="9765926at2"/>
<reference evidence="3" key="1">
    <citation type="submission" date="2014-11" db="EMBL/GenBank/DDBJ databases">
        <title>Genome sequencing of Roseivirga sp. D-25.</title>
        <authorList>
            <person name="Selvaratnam C."/>
            <person name="Thevarajoo S."/>
            <person name="Goh K.M."/>
            <person name="Eee R."/>
            <person name="Chan K.-G."/>
            <person name="Chong C.S."/>
        </authorList>
    </citation>
    <scope>NUCLEOTIDE SEQUENCE [LARGE SCALE GENOMIC DNA]</scope>
    <source>
        <strain evidence="3">D-25</strain>
    </source>
</reference>
<comment type="caution">
    <text evidence="2">The sequence shown here is derived from an EMBL/GenBank/DDBJ whole genome shotgun (WGS) entry which is preliminary data.</text>
</comment>
<dbReference type="InterPro" id="IPR026341">
    <property type="entry name" value="T9SS_type_B"/>
</dbReference>
<name>A0A0L8AGK1_9BACT</name>
<dbReference type="SUPFAM" id="SSF82171">
    <property type="entry name" value="DPP6 N-terminal domain-like"/>
    <property type="match status" value="1"/>
</dbReference>
<dbReference type="InterPro" id="IPR035986">
    <property type="entry name" value="PKD_dom_sf"/>
</dbReference>
<dbReference type="RefSeq" id="WP_053224908.1">
    <property type="nucleotide sequence ID" value="NZ_JSVA01000022.1"/>
</dbReference>
<dbReference type="Gene3D" id="2.60.40.10">
    <property type="entry name" value="Immunoglobulins"/>
    <property type="match status" value="2"/>
</dbReference>
<dbReference type="InterPro" id="IPR013783">
    <property type="entry name" value="Ig-like_fold"/>
</dbReference>
<accession>A0A0L8AGK1</accession>
<proteinExistence type="predicted"/>
<dbReference type="PATRIC" id="fig|1566026.4.peg.1789"/>
<evidence type="ECO:0000256" key="1">
    <source>
        <dbReference type="SAM" id="SignalP"/>
    </source>
</evidence>
<evidence type="ECO:0000313" key="3">
    <source>
        <dbReference type="Proteomes" id="UP000036908"/>
    </source>
</evidence>
<evidence type="ECO:0000313" key="2">
    <source>
        <dbReference type="EMBL" id="KOF01523.1"/>
    </source>
</evidence>
<dbReference type="Proteomes" id="UP000036908">
    <property type="component" value="Unassembled WGS sequence"/>
</dbReference>
<dbReference type="NCBIfam" id="TIGR04131">
    <property type="entry name" value="Bac_Flav_CTERM"/>
    <property type="match status" value="1"/>
</dbReference>
<gene>
    <name evidence="2" type="ORF">OB69_16760</name>
</gene>
<protein>
    <recommendedName>
        <fullName evidence="4">Ig-like domain-containing protein</fullName>
    </recommendedName>
</protein>
<dbReference type="SUPFAM" id="SSF49299">
    <property type="entry name" value="PKD domain"/>
    <property type="match status" value="1"/>
</dbReference>
<dbReference type="SUPFAM" id="SSF63829">
    <property type="entry name" value="Calcium-dependent phosphotriesterase"/>
    <property type="match status" value="1"/>
</dbReference>